<dbReference type="Proteomes" id="UP001143910">
    <property type="component" value="Unassembled WGS sequence"/>
</dbReference>
<evidence type="ECO:0000313" key="2">
    <source>
        <dbReference type="Proteomes" id="UP001143910"/>
    </source>
</evidence>
<keyword evidence="2" id="KW-1185">Reference proteome</keyword>
<accession>A0ACC1NPZ0</accession>
<dbReference type="EMBL" id="JANJQO010000182">
    <property type="protein sequence ID" value="KAJ2980661.1"/>
    <property type="molecule type" value="Genomic_DNA"/>
</dbReference>
<organism evidence="1 2">
    <name type="scientific">Zarea fungicola</name>
    <dbReference type="NCBI Taxonomy" id="93591"/>
    <lineage>
        <taxon>Eukaryota</taxon>
        <taxon>Fungi</taxon>
        <taxon>Dikarya</taxon>
        <taxon>Ascomycota</taxon>
        <taxon>Pezizomycotina</taxon>
        <taxon>Sordariomycetes</taxon>
        <taxon>Hypocreomycetidae</taxon>
        <taxon>Hypocreales</taxon>
        <taxon>Cordycipitaceae</taxon>
        <taxon>Zarea</taxon>
    </lineage>
</organism>
<proteinExistence type="predicted"/>
<comment type="caution">
    <text evidence="1">The sequence shown here is derived from an EMBL/GenBank/DDBJ whole genome shotgun (WGS) entry which is preliminary data.</text>
</comment>
<sequence>MKFLSLVAAVLPLASAVAIPEKRITTPANDPFYVPPSGFESTKPGTVLRERPIIASFFGFLPDPIDARQLLYRTTALDGSAIATVTTIFKPLFAKSDRFVAFNTAYDSSAAICDPSYNYRWGALQTDLISSAEYLLIQVYLLSGYTVASSDYEGPDVAFSAGRLSGMGVLDGMRAVVNYGPNIGLSKNPMIVNAGYSGGAIAGGWAASLQPLYAPELNIKGWILGGTPANLTQTLLDVDGTLFSGFLPGAIAGLTTKSAYGARLNPVLNQIITPQGRKFLASGSSQCVAVNLIAFAGQSLLDTKIQSLGKGLIYQADVAAVLAENTMGVKQEETPRAPIMLYHAHDDEIINFGAAQALGQRWCANGANVRFTNYAAGGHATTEVVAIIDAINFASDAFKGVVPTGCASKSVLTNQLSLLALGLGLEPLLAQLAGVLLSLGNKDSNWVGSISSGKAL</sequence>
<name>A0ACC1NPZ0_9HYPO</name>
<gene>
    <name evidence="1" type="ORF">NQ176_g2510</name>
</gene>
<reference evidence="1" key="1">
    <citation type="submission" date="2022-08" db="EMBL/GenBank/DDBJ databases">
        <title>Genome Sequence of Lecanicillium fungicola.</title>
        <authorList>
            <person name="Buettner E."/>
        </authorList>
    </citation>
    <scope>NUCLEOTIDE SEQUENCE</scope>
    <source>
        <strain evidence="1">Babe33</strain>
    </source>
</reference>
<protein>
    <submittedName>
        <fullName evidence="1">Uncharacterized protein</fullName>
    </submittedName>
</protein>
<evidence type="ECO:0000313" key="1">
    <source>
        <dbReference type="EMBL" id="KAJ2980661.1"/>
    </source>
</evidence>